<organism evidence="2 3">
    <name type="scientific">Clostridium cibarium</name>
    <dbReference type="NCBI Taxonomy" id="2762247"/>
    <lineage>
        <taxon>Bacteria</taxon>
        <taxon>Bacillati</taxon>
        <taxon>Bacillota</taxon>
        <taxon>Clostridia</taxon>
        <taxon>Eubacteriales</taxon>
        <taxon>Clostridiaceae</taxon>
        <taxon>Clostridium</taxon>
    </lineage>
</organism>
<dbReference type="Pfam" id="PF00583">
    <property type="entry name" value="Acetyltransf_1"/>
    <property type="match status" value="1"/>
</dbReference>
<keyword evidence="3" id="KW-1185">Reference proteome</keyword>
<dbReference type="CDD" id="cd04301">
    <property type="entry name" value="NAT_SF"/>
    <property type="match status" value="1"/>
</dbReference>
<sequence>MYELLKETEIEYVRCFSKEEKEGFVTKFSDESFQDSYANNLTILNKTVDDKIKVEIINNEIYKSKKEKRDFLLFEVDGEISKEVIKKLNISPTSIDKLDYMKIETAEYIKINQRGDCVVKEVKTDEEYSDIIKINILDYAPLVGRSYSRRRIKRKVDVYKESSNNLSCFISYLEDEPVGSCELLWNKDVAKIEDFGVLKEYQNQGVGKSILRNMLKKSYDDGVKTAYVITENKGRAKEMYKKLGFKKIGEKTQLIFSL</sequence>
<gene>
    <name evidence="2" type="ORF">H9661_18030</name>
</gene>
<feature type="domain" description="N-acetyltransferase" evidence="1">
    <location>
        <begin position="117"/>
        <end position="258"/>
    </location>
</feature>
<dbReference type="RefSeq" id="WP_143317162.1">
    <property type="nucleotide sequence ID" value="NZ_JACSRA010000040.1"/>
</dbReference>
<evidence type="ECO:0000313" key="2">
    <source>
        <dbReference type="EMBL" id="MBD7913255.1"/>
    </source>
</evidence>
<comment type="caution">
    <text evidence="2">The sequence shown here is derived from an EMBL/GenBank/DDBJ whole genome shotgun (WGS) entry which is preliminary data.</text>
</comment>
<dbReference type="InterPro" id="IPR016181">
    <property type="entry name" value="Acyl_CoA_acyltransferase"/>
</dbReference>
<accession>A0ABR8PYK5</accession>
<dbReference type="Gene3D" id="3.40.630.30">
    <property type="match status" value="1"/>
</dbReference>
<evidence type="ECO:0000259" key="1">
    <source>
        <dbReference type="PROSITE" id="PS51186"/>
    </source>
</evidence>
<proteinExistence type="predicted"/>
<protein>
    <submittedName>
        <fullName evidence="2">GNAT family N-acetyltransferase</fullName>
    </submittedName>
</protein>
<reference evidence="2 3" key="1">
    <citation type="submission" date="2020-08" db="EMBL/GenBank/DDBJ databases">
        <title>A Genomic Blueprint of the Chicken Gut Microbiome.</title>
        <authorList>
            <person name="Gilroy R."/>
            <person name="Ravi A."/>
            <person name="Getino M."/>
            <person name="Pursley I."/>
            <person name="Horton D.L."/>
            <person name="Alikhan N.-F."/>
            <person name="Baker D."/>
            <person name="Gharbi K."/>
            <person name="Hall N."/>
            <person name="Watson M."/>
            <person name="Adriaenssens E.M."/>
            <person name="Foster-Nyarko E."/>
            <person name="Jarju S."/>
            <person name="Secka A."/>
            <person name="Antonio M."/>
            <person name="Oren A."/>
            <person name="Chaudhuri R."/>
            <person name="La Ragione R.M."/>
            <person name="Hildebrand F."/>
            <person name="Pallen M.J."/>
        </authorList>
    </citation>
    <scope>NUCLEOTIDE SEQUENCE [LARGE SCALE GENOMIC DNA]</scope>
    <source>
        <strain evidence="2 3">Sa3CVN1</strain>
    </source>
</reference>
<dbReference type="SUPFAM" id="SSF55729">
    <property type="entry name" value="Acyl-CoA N-acyltransferases (Nat)"/>
    <property type="match status" value="1"/>
</dbReference>
<evidence type="ECO:0000313" key="3">
    <source>
        <dbReference type="Proteomes" id="UP000627781"/>
    </source>
</evidence>
<dbReference type="Proteomes" id="UP000627781">
    <property type="component" value="Unassembled WGS sequence"/>
</dbReference>
<dbReference type="PROSITE" id="PS51186">
    <property type="entry name" value="GNAT"/>
    <property type="match status" value="1"/>
</dbReference>
<name>A0ABR8PYK5_9CLOT</name>
<dbReference type="EMBL" id="JACSRA010000040">
    <property type="protein sequence ID" value="MBD7913255.1"/>
    <property type="molecule type" value="Genomic_DNA"/>
</dbReference>
<dbReference type="InterPro" id="IPR000182">
    <property type="entry name" value="GNAT_dom"/>
</dbReference>